<evidence type="ECO:0000256" key="6">
    <source>
        <dbReference type="ARBA" id="ARBA00023284"/>
    </source>
</evidence>
<organism evidence="8 10">
    <name type="scientific">Butyricimonas virosa</name>
    <dbReference type="NCBI Taxonomy" id="544645"/>
    <lineage>
        <taxon>Bacteria</taxon>
        <taxon>Pseudomonadati</taxon>
        <taxon>Bacteroidota</taxon>
        <taxon>Bacteroidia</taxon>
        <taxon>Bacteroidales</taxon>
        <taxon>Odoribacteraceae</taxon>
        <taxon>Butyricimonas</taxon>
    </lineage>
</organism>
<evidence type="ECO:0000256" key="3">
    <source>
        <dbReference type="ARBA" id="ARBA00022630"/>
    </source>
</evidence>
<dbReference type="InterPro" id="IPR001763">
    <property type="entry name" value="Rhodanese-like_dom"/>
</dbReference>
<dbReference type="PANTHER" id="PTHR43429">
    <property type="entry name" value="PYRIDINE NUCLEOTIDE-DISULFIDE OXIDOREDUCTASE DOMAIN-CONTAINING"/>
    <property type="match status" value="1"/>
</dbReference>
<dbReference type="Gene3D" id="3.50.50.60">
    <property type="entry name" value="FAD/NAD(P)-binding domain"/>
    <property type="match status" value="2"/>
</dbReference>
<dbReference type="InterPro" id="IPR027396">
    <property type="entry name" value="DsrEFH-like"/>
</dbReference>
<dbReference type="PROSITE" id="PS01148">
    <property type="entry name" value="UPF0033"/>
    <property type="match status" value="1"/>
</dbReference>
<comment type="caution">
    <text evidence="8">The sequence shown here is derived from an EMBL/GenBank/DDBJ whole genome shotgun (WGS) entry which is preliminary data.</text>
</comment>
<dbReference type="InterPro" id="IPR050260">
    <property type="entry name" value="FAD-bd_OxRdtase"/>
</dbReference>
<evidence type="ECO:0000313" key="8">
    <source>
        <dbReference type="EMBL" id="RGV36753.1"/>
    </source>
</evidence>
<dbReference type="SUPFAM" id="SSF55424">
    <property type="entry name" value="FAD/NAD-linked reductases, dimerisation (C-terminal) domain"/>
    <property type="match status" value="1"/>
</dbReference>
<dbReference type="SUPFAM" id="SSF64307">
    <property type="entry name" value="SirA-like"/>
    <property type="match status" value="1"/>
</dbReference>
<dbReference type="STRING" id="1121130.GCA_000519105_02270"/>
<dbReference type="InterPro" id="IPR036868">
    <property type="entry name" value="TusA-like_sf"/>
</dbReference>
<dbReference type="Gene3D" id="3.40.1260.10">
    <property type="entry name" value="DsrEFH-like"/>
    <property type="match status" value="1"/>
</dbReference>
<evidence type="ECO:0000313" key="11">
    <source>
        <dbReference type="Proteomes" id="UP000286038"/>
    </source>
</evidence>
<dbReference type="SMART" id="SM00450">
    <property type="entry name" value="RHOD"/>
    <property type="match status" value="1"/>
</dbReference>
<reference evidence="10 11" key="1">
    <citation type="submission" date="2018-08" db="EMBL/GenBank/DDBJ databases">
        <title>A genome reference for cultivated species of the human gut microbiota.</title>
        <authorList>
            <person name="Zou Y."/>
            <person name="Xue W."/>
            <person name="Luo G."/>
        </authorList>
    </citation>
    <scope>NUCLEOTIDE SEQUENCE [LARGE SCALE GENOMIC DNA]</scope>
    <source>
        <strain evidence="8 10">AF14-49</strain>
        <strain evidence="9 11">AF34-33</strain>
    </source>
</reference>
<dbReference type="PRINTS" id="PR00368">
    <property type="entry name" value="FADPNR"/>
</dbReference>
<sequence>MKYLIVGGVAGGASTAARLRRLDESAEIIMFERGNYISYANCGLPYYIGELIYEREKLFVQTPESFAARFNIEARVRSEVERVNPEKKTITVHNLDSGGLYEETYDKLILSPGAAPVRPPLEGIDSEGIFTLRNVNDTDRVKEYIEENDVKRALIVGAGFIGLEMAENLHEYGIQVSVVEMADQVMTPVDYEIATVVHQHFKSKGVGLHLQEAVTAFRPVEDGIDVVLKSGLVLQVDMVLLSIGVRPDVKLAREAGLEIGETGGIKVNEFLQTSHSDIYAVGDAIEFPNPVSGRPSLAFLAGPANKQGRICADNVVNGNHQKYRGSISTAIAKVFDLTVGATGLSAKMLDRLQIPYKEAIVHGASHAGYYPGAIMMDIKINFSPEDGKLLGAQAVGIDGVDKRLEMMSAVIRNGGTIYDLMELEQAYAPPYSSAKDPVNMVGFVADNMLSGKVKMISWRELKDMDRSKVMLVDVRTAEEFAMGSIEGAVNISLDGSRGEYQKLPKDRTIVVFCAIGLRGYIAARVLMQHGYDVVNLNGGYRTYSTAMAEQCNPIKYSEPEPKKPVELKAPEKVVEKKSFAIDACGLQCPGPVMKLKGGMEQLKAGERLEIKVTDQGFSRDVASWAKMTGNRLVDVKEEKGIITAVLEKGAGVCPVVKEGAGNNKTLIVFSDDLDKALASFVIANGAASTGRKVTMFFTFWGLNVIRKERADAVKKDTMGKMFGMMMPAGSRKLSLSKMNMMGMGTRMMRKVMRNKQIDSLESLIEQARNNGVEFIACQMSMDVMGIAKEELIDGVNVGGVATYLERAEDANVNLFV</sequence>
<gene>
    <name evidence="8" type="ORF">DWW18_00735</name>
    <name evidence="9" type="ORF">DWZ68_13230</name>
</gene>
<evidence type="ECO:0000313" key="10">
    <source>
        <dbReference type="Proteomes" id="UP000283589"/>
    </source>
</evidence>
<name>A0A412X5S2_9BACT</name>
<dbReference type="GO" id="GO:0016491">
    <property type="term" value="F:oxidoreductase activity"/>
    <property type="evidence" value="ECO:0007669"/>
    <property type="project" value="UniProtKB-KW"/>
</dbReference>
<dbReference type="AlphaFoldDB" id="A0A412X5S2"/>
<dbReference type="SUPFAM" id="SSF52821">
    <property type="entry name" value="Rhodanese/Cell cycle control phosphatase"/>
    <property type="match status" value="1"/>
</dbReference>
<dbReference type="InterPro" id="IPR036188">
    <property type="entry name" value="FAD/NAD-bd_sf"/>
</dbReference>
<evidence type="ECO:0000256" key="5">
    <source>
        <dbReference type="ARBA" id="ARBA00023002"/>
    </source>
</evidence>
<dbReference type="Pfam" id="PF01206">
    <property type="entry name" value="TusA"/>
    <property type="match status" value="1"/>
</dbReference>
<dbReference type="InterPro" id="IPR004099">
    <property type="entry name" value="Pyr_nucl-diS_OxRdtase_dimer"/>
</dbReference>
<dbReference type="Gene3D" id="3.40.250.10">
    <property type="entry name" value="Rhodanese-like domain"/>
    <property type="match status" value="1"/>
</dbReference>
<accession>A0A412X5S2</accession>
<dbReference type="RefSeq" id="WP_118258322.1">
    <property type="nucleotide sequence ID" value="NZ_CABJDM010000018.1"/>
</dbReference>
<dbReference type="Pfam" id="PF13686">
    <property type="entry name" value="DrsE_2"/>
    <property type="match status" value="1"/>
</dbReference>
<dbReference type="InterPro" id="IPR023753">
    <property type="entry name" value="FAD/NAD-binding_dom"/>
</dbReference>
<comment type="similarity">
    <text evidence="2">Belongs to the class-III pyridine nucleotide-disulfide oxidoreductase family.</text>
</comment>
<dbReference type="SUPFAM" id="SSF51905">
    <property type="entry name" value="FAD/NAD(P)-binding domain"/>
    <property type="match status" value="2"/>
</dbReference>
<dbReference type="InterPro" id="IPR001455">
    <property type="entry name" value="TusA-like"/>
</dbReference>
<dbReference type="SUPFAM" id="SSF75169">
    <property type="entry name" value="DsrEFH-like"/>
    <property type="match status" value="1"/>
</dbReference>
<proteinExistence type="inferred from homology"/>
<evidence type="ECO:0000259" key="7">
    <source>
        <dbReference type="PROSITE" id="PS50206"/>
    </source>
</evidence>
<dbReference type="Gene3D" id="3.30.110.40">
    <property type="entry name" value="TusA-like domain"/>
    <property type="match status" value="1"/>
</dbReference>
<evidence type="ECO:0000256" key="2">
    <source>
        <dbReference type="ARBA" id="ARBA00009130"/>
    </source>
</evidence>
<dbReference type="InterPro" id="IPR036873">
    <property type="entry name" value="Rhodanese-like_dom_sf"/>
</dbReference>
<keyword evidence="6" id="KW-0676">Redox-active center</keyword>
<dbReference type="Proteomes" id="UP000286038">
    <property type="component" value="Unassembled WGS sequence"/>
</dbReference>
<keyword evidence="5" id="KW-0560">Oxidoreductase</keyword>
<dbReference type="Pfam" id="PF02852">
    <property type="entry name" value="Pyr_redox_dim"/>
    <property type="match status" value="1"/>
</dbReference>
<keyword evidence="3" id="KW-0285">Flavoprotein</keyword>
<protein>
    <submittedName>
        <fullName evidence="8">Pyridine nucleotide-disulfide oxidoreductase</fullName>
    </submittedName>
</protein>
<evidence type="ECO:0000256" key="1">
    <source>
        <dbReference type="ARBA" id="ARBA00001974"/>
    </source>
</evidence>
<evidence type="ECO:0000313" key="9">
    <source>
        <dbReference type="EMBL" id="RHM41720.1"/>
    </source>
</evidence>
<dbReference type="InterPro" id="IPR032836">
    <property type="entry name" value="DsrE2-like"/>
</dbReference>
<dbReference type="PROSITE" id="PS50206">
    <property type="entry name" value="RHODANESE_3"/>
    <property type="match status" value="1"/>
</dbReference>
<dbReference type="Pfam" id="PF00581">
    <property type="entry name" value="Rhodanese"/>
    <property type="match status" value="1"/>
</dbReference>
<dbReference type="Pfam" id="PF07992">
    <property type="entry name" value="Pyr_redox_2"/>
    <property type="match status" value="1"/>
</dbReference>
<evidence type="ECO:0000256" key="4">
    <source>
        <dbReference type="ARBA" id="ARBA00022827"/>
    </source>
</evidence>
<dbReference type="Proteomes" id="UP000283589">
    <property type="component" value="Unassembled WGS sequence"/>
</dbReference>
<comment type="cofactor">
    <cofactor evidence="1">
        <name>FAD</name>
        <dbReference type="ChEBI" id="CHEBI:57692"/>
    </cofactor>
</comment>
<dbReference type="PRINTS" id="PR00411">
    <property type="entry name" value="PNDRDTASEI"/>
</dbReference>
<dbReference type="EMBL" id="QRZA01000001">
    <property type="protein sequence ID" value="RGV36753.1"/>
    <property type="molecule type" value="Genomic_DNA"/>
</dbReference>
<dbReference type="InterPro" id="IPR016156">
    <property type="entry name" value="FAD/NAD-linked_Rdtase_dimer_sf"/>
</dbReference>
<feature type="domain" description="Rhodanese" evidence="7">
    <location>
        <begin position="465"/>
        <end position="552"/>
    </location>
</feature>
<dbReference type="EMBL" id="QRPV01000018">
    <property type="protein sequence ID" value="RHM41720.1"/>
    <property type="molecule type" value="Genomic_DNA"/>
</dbReference>
<keyword evidence="4" id="KW-0274">FAD</keyword>
<dbReference type="PANTHER" id="PTHR43429:SF1">
    <property type="entry name" value="NAD(P)H SULFUR OXIDOREDUCTASE (COA-DEPENDENT)"/>
    <property type="match status" value="1"/>
</dbReference>